<accession>A0AC34RSP8</accession>
<evidence type="ECO:0000313" key="2">
    <source>
        <dbReference type="WBParaSite" id="JU765_v2.g9757.t1"/>
    </source>
</evidence>
<name>A0AC34RSP8_9BILA</name>
<protein>
    <submittedName>
        <fullName evidence="2">Galectin</fullName>
    </submittedName>
</protein>
<sequence length="136" mass="15612">MIHGRVYEDAEHFHVDLIGKNQSGDSSIQDVALHFESRFNESKNVVNSFINGEWGSEEHGLLGLKPGQEFKLDIVLLKNESVIWINSEKIHRYAHRVPANFINQLLIDGDVILYKILYGGKYLTVPYEKDFPDGHF</sequence>
<proteinExistence type="predicted"/>
<dbReference type="WBParaSite" id="JU765_v2.g9757.t1">
    <property type="protein sequence ID" value="JU765_v2.g9757.t1"/>
    <property type="gene ID" value="JU765_v2.g9757"/>
</dbReference>
<evidence type="ECO:0000313" key="1">
    <source>
        <dbReference type="Proteomes" id="UP000887576"/>
    </source>
</evidence>
<reference evidence="2" key="1">
    <citation type="submission" date="2022-11" db="UniProtKB">
        <authorList>
            <consortium name="WormBaseParasite"/>
        </authorList>
    </citation>
    <scope>IDENTIFICATION</scope>
</reference>
<organism evidence="1 2">
    <name type="scientific">Panagrolaimus sp. JU765</name>
    <dbReference type="NCBI Taxonomy" id="591449"/>
    <lineage>
        <taxon>Eukaryota</taxon>
        <taxon>Metazoa</taxon>
        <taxon>Ecdysozoa</taxon>
        <taxon>Nematoda</taxon>
        <taxon>Chromadorea</taxon>
        <taxon>Rhabditida</taxon>
        <taxon>Tylenchina</taxon>
        <taxon>Panagrolaimomorpha</taxon>
        <taxon>Panagrolaimoidea</taxon>
        <taxon>Panagrolaimidae</taxon>
        <taxon>Panagrolaimus</taxon>
    </lineage>
</organism>
<dbReference type="Proteomes" id="UP000887576">
    <property type="component" value="Unplaced"/>
</dbReference>